<name>A0ACB9BUA8_9ASTR</name>
<comment type="caution">
    <text evidence="1">The sequence shown here is derived from an EMBL/GenBank/DDBJ whole genome shotgun (WGS) entry which is preliminary data.</text>
</comment>
<dbReference type="Proteomes" id="UP001056120">
    <property type="component" value="Linkage Group LG22"/>
</dbReference>
<keyword evidence="2" id="KW-1185">Reference proteome</keyword>
<sequence length="257" mass="27904">MGGSRHLPPSPSFQTISVHKRRPFSNSAGSYERKGNTTQPPGRNIVATSKVKKGSRQKGPIQKASVVLSASATEAANRQLSVSEGCIGTKKEIDPLTKIKLQLFPIDEVTRIGLEKDGLNPFLELTLKARKKISSVTKHIHAKWSGSRIAIGEPMLLPYEAHLRDSPMSRRWTLKDSNISAGDVYTAVQSPATFRLSYGWFSDHEPQRISAATDVHNCIKSESTQKPIGTSEGRKCLDATAQDTEVKIAAAAGGKTS</sequence>
<reference evidence="2" key="1">
    <citation type="journal article" date="2022" name="Mol. Ecol. Resour.">
        <title>The genomes of chicory, endive, great burdock and yacon provide insights into Asteraceae palaeo-polyploidization history and plant inulin production.</title>
        <authorList>
            <person name="Fan W."/>
            <person name="Wang S."/>
            <person name="Wang H."/>
            <person name="Wang A."/>
            <person name="Jiang F."/>
            <person name="Liu H."/>
            <person name="Zhao H."/>
            <person name="Xu D."/>
            <person name="Zhang Y."/>
        </authorList>
    </citation>
    <scope>NUCLEOTIDE SEQUENCE [LARGE SCALE GENOMIC DNA]</scope>
    <source>
        <strain evidence="2">cv. Yunnan</strain>
    </source>
</reference>
<reference evidence="1 2" key="2">
    <citation type="journal article" date="2022" name="Mol. Ecol. Resour.">
        <title>The genomes of chicory, endive, great burdock and yacon provide insights into Asteraceae paleo-polyploidization history and plant inulin production.</title>
        <authorList>
            <person name="Fan W."/>
            <person name="Wang S."/>
            <person name="Wang H."/>
            <person name="Wang A."/>
            <person name="Jiang F."/>
            <person name="Liu H."/>
            <person name="Zhao H."/>
            <person name="Xu D."/>
            <person name="Zhang Y."/>
        </authorList>
    </citation>
    <scope>NUCLEOTIDE SEQUENCE [LARGE SCALE GENOMIC DNA]</scope>
    <source>
        <strain evidence="2">cv. Yunnan</strain>
        <tissue evidence="1">Leaves</tissue>
    </source>
</reference>
<organism evidence="1 2">
    <name type="scientific">Smallanthus sonchifolius</name>
    <dbReference type="NCBI Taxonomy" id="185202"/>
    <lineage>
        <taxon>Eukaryota</taxon>
        <taxon>Viridiplantae</taxon>
        <taxon>Streptophyta</taxon>
        <taxon>Embryophyta</taxon>
        <taxon>Tracheophyta</taxon>
        <taxon>Spermatophyta</taxon>
        <taxon>Magnoliopsida</taxon>
        <taxon>eudicotyledons</taxon>
        <taxon>Gunneridae</taxon>
        <taxon>Pentapetalae</taxon>
        <taxon>asterids</taxon>
        <taxon>campanulids</taxon>
        <taxon>Asterales</taxon>
        <taxon>Asteraceae</taxon>
        <taxon>Asteroideae</taxon>
        <taxon>Heliantheae alliance</taxon>
        <taxon>Millerieae</taxon>
        <taxon>Smallanthus</taxon>
    </lineage>
</organism>
<gene>
    <name evidence="1" type="ORF">L1987_65432</name>
</gene>
<dbReference type="EMBL" id="CM042039">
    <property type="protein sequence ID" value="KAI3725641.1"/>
    <property type="molecule type" value="Genomic_DNA"/>
</dbReference>
<accession>A0ACB9BUA8</accession>
<protein>
    <submittedName>
        <fullName evidence="1">Uncharacterized protein</fullName>
    </submittedName>
</protein>
<proteinExistence type="predicted"/>
<evidence type="ECO:0000313" key="1">
    <source>
        <dbReference type="EMBL" id="KAI3725641.1"/>
    </source>
</evidence>
<evidence type="ECO:0000313" key="2">
    <source>
        <dbReference type="Proteomes" id="UP001056120"/>
    </source>
</evidence>